<evidence type="ECO:0000313" key="2">
    <source>
        <dbReference type="EMBL" id="MCO6417450.1"/>
    </source>
</evidence>
<dbReference type="SMART" id="SM00257">
    <property type="entry name" value="LysM"/>
    <property type="match status" value="1"/>
</dbReference>
<dbReference type="InterPro" id="IPR018392">
    <property type="entry name" value="LysM"/>
</dbReference>
<dbReference type="CDD" id="cd00118">
    <property type="entry name" value="LysM"/>
    <property type="match status" value="1"/>
</dbReference>
<feature type="domain" description="LysM" evidence="1">
    <location>
        <begin position="129"/>
        <end position="178"/>
    </location>
</feature>
<organism evidence="2 3">
    <name type="scientific">Siccirubricoccus soli</name>
    <dbReference type="NCBI Taxonomy" id="2899147"/>
    <lineage>
        <taxon>Bacteria</taxon>
        <taxon>Pseudomonadati</taxon>
        <taxon>Pseudomonadota</taxon>
        <taxon>Alphaproteobacteria</taxon>
        <taxon>Acetobacterales</taxon>
        <taxon>Roseomonadaceae</taxon>
        <taxon>Siccirubricoccus</taxon>
    </lineage>
</organism>
<name>A0ABT1D8Z3_9PROT</name>
<evidence type="ECO:0000259" key="1">
    <source>
        <dbReference type="SMART" id="SM00257"/>
    </source>
</evidence>
<dbReference type="InterPro" id="IPR052196">
    <property type="entry name" value="Bact_Kbp"/>
</dbReference>
<dbReference type="EMBL" id="JAFIRR010000091">
    <property type="protein sequence ID" value="MCO6417450.1"/>
    <property type="molecule type" value="Genomic_DNA"/>
</dbReference>
<protein>
    <submittedName>
        <fullName evidence="2">LysM peptidoglycan-binding domain-containing protein</fullName>
    </submittedName>
</protein>
<reference evidence="2 3" key="1">
    <citation type="submission" date="2021-12" db="EMBL/GenBank/DDBJ databases">
        <title>Siccirubricoccus leaddurans sp. nov., a high concentration Zn2+ tolerance bacterium.</title>
        <authorList>
            <person name="Cao Y."/>
        </authorList>
    </citation>
    <scope>NUCLEOTIDE SEQUENCE [LARGE SCALE GENOMIC DNA]</scope>
    <source>
        <strain evidence="2 3">KC 17139</strain>
    </source>
</reference>
<dbReference type="Pfam" id="PF01476">
    <property type="entry name" value="LysM"/>
    <property type="match status" value="1"/>
</dbReference>
<sequence length="180" mass="18496">MPRYLFPAEAGIGPAGALPSTEAVLARFAALGLPHQGISARLKGDCLTLEGEVADGEARERLVLAAGNMPGIAAVDDRLAPRHTPSLLESLGSFARLPAGSASTAAAEETVHAAQPEPGERFGAGGSLFHTVAPGETLEAIAARHYGDARRAVAILEANQPMLSGPDAVRPGVVLRVPER</sequence>
<dbReference type="RefSeq" id="WP_252954092.1">
    <property type="nucleotide sequence ID" value="NZ_JAFIRR010000091.1"/>
</dbReference>
<dbReference type="InterPro" id="IPR036779">
    <property type="entry name" value="LysM_dom_sf"/>
</dbReference>
<dbReference type="PANTHER" id="PTHR34700">
    <property type="entry name" value="POTASSIUM BINDING PROTEIN KBP"/>
    <property type="match status" value="1"/>
</dbReference>
<dbReference type="PANTHER" id="PTHR34700:SF8">
    <property type="entry name" value="POTASSIUM BINDING PROTEIN KBP"/>
    <property type="match status" value="1"/>
</dbReference>
<gene>
    <name evidence="2" type="ORF">JYK14_14950</name>
</gene>
<dbReference type="Proteomes" id="UP001523392">
    <property type="component" value="Unassembled WGS sequence"/>
</dbReference>
<evidence type="ECO:0000313" key="3">
    <source>
        <dbReference type="Proteomes" id="UP001523392"/>
    </source>
</evidence>
<dbReference type="Gene3D" id="3.10.350.10">
    <property type="entry name" value="LysM domain"/>
    <property type="match status" value="1"/>
</dbReference>
<keyword evidence="3" id="KW-1185">Reference proteome</keyword>
<proteinExistence type="predicted"/>
<comment type="caution">
    <text evidence="2">The sequence shown here is derived from an EMBL/GenBank/DDBJ whole genome shotgun (WGS) entry which is preliminary data.</text>
</comment>
<accession>A0ABT1D8Z3</accession>
<dbReference type="Gene3D" id="3.30.1340.30">
    <property type="match status" value="1"/>
</dbReference>